<dbReference type="EMBL" id="CM026423">
    <property type="protein sequence ID" value="KAG0583519.1"/>
    <property type="molecule type" value="Genomic_DNA"/>
</dbReference>
<feature type="domain" description="NADH:flavin oxidoreductase/NADH oxidase N-terminal" evidence="4">
    <location>
        <begin position="6"/>
        <end position="234"/>
    </location>
</feature>
<evidence type="ECO:0000313" key="5">
    <source>
        <dbReference type="EMBL" id="KAG0583519.1"/>
    </source>
</evidence>
<dbReference type="Proteomes" id="UP000822688">
    <property type="component" value="Chromosome 3"/>
</dbReference>
<dbReference type="SUPFAM" id="SSF51395">
    <property type="entry name" value="FMN-linked oxidoreductases"/>
    <property type="match status" value="1"/>
</dbReference>
<dbReference type="GO" id="GO:0016491">
    <property type="term" value="F:oxidoreductase activity"/>
    <property type="evidence" value="ECO:0007669"/>
    <property type="project" value="InterPro"/>
</dbReference>
<keyword evidence="3" id="KW-0288">FMN</keyword>
<dbReference type="InterPro" id="IPR013785">
    <property type="entry name" value="Aldolase_TIM"/>
</dbReference>
<organism evidence="5 6">
    <name type="scientific">Ceratodon purpureus</name>
    <name type="common">Fire moss</name>
    <name type="synonym">Dicranum purpureum</name>
    <dbReference type="NCBI Taxonomy" id="3225"/>
    <lineage>
        <taxon>Eukaryota</taxon>
        <taxon>Viridiplantae</taxon>
        <taxon>Streptophyta</taxon>
        <taxon>Embryophyta</taxon>
        <taxon>Bryophyta</taxon>
        <taxon>Bryophytina</taxon>
        <taxon>Bryopsida</taxon>
        <taxon>Dicranidae</taxon>
        <taxon>Pseudoditrichales</taxon>
        <taxon>Ditrichaceae</taxon>
        <taxon>Ceratodon</taxon>
    </lineage>
</organism>
<sequence>MAFDHLLSPTQAGDMQLKHRVVMSPMTRLRNDPVTEAPREINVLYYSQRTTEGGLIISEGVAPSAHGRGYIRAPGVHTEAHLEGWKKVTAEVHRKGGFLFCQLMHAGRVSHSSLLPDNELPVAPSAVKMEGLIHVQNGKVPYEEPRALAKEELPDIVNQFVTAAKNAIACGFDGIELHGGNGYLLQEFLALKTNRRTDEYGGSVENRARFVLEVVDACVDAIGSTKVGIKLQSGVTFSDLVEPEDDVLAQYEYLGPELEKRKLAYVCLSSINGEPYFRFAQLSEPNLSMIHSATSGNTTKGR</sequence>
<dbReference type="Gene3D" id="3.20.20.70">
    <property type="entry name" value="Aldolase class I"/>
    <property type="match status" value="1"/>
</dbReference>
<protein>
    <recommendedName>
        <fullName evidence="4">NADH:flavin oxidoreductase/NADH oxidase N-terminal domain-containing protein</fullName>
    </recommendedName>
</protein>
<evidence type="ECO:0000256" key="2">
    <source>
        <dbReference type="ARBA" id="ARBA00005979"/>
    </source>
</evidence>
<dbReference type="GO" id="GO:0010181">
    <property type="term" value="F:FMN binding"/>
    <property type="evidence" value="ECO:0007669"/>
    <property type="project" value="InterPro"/>
</dbReference>
<accession>A0A8T0IKP6</accession>
<dbReference type="AlphaFoldDB" id="A0A8T0IKP6"/>
<comment type="cofactor">
    <cofactor evidence="1">
        <name>FMN</name>
        <dbReference type="ChEBI" id="CHEBI:58210"/>
    </cofactor>
</comment>
<dbReference type="PANTHER" id="PTHR22893">
    <property type="entry name" value="NADH OXIDOREDUCTASE-RELATED"/>
    <property type="match status" value="1"/>
</dbReference>
<dbReference type="InterPro" id="IPR001155">
    <property type="entry name" value="OxRdtase_FMN_N"/>
</dbReference>
<keyword evidence="3" id="KW-0285">Flavoprotein</keyword>
<dbReference type="PANTHER" id="PTHR22893:SF123">
    <property type="entry name" value="NADH:FLAVIN OXIDOREDUCTASE_NADH OXIDASE N-TERMINAL DOMAIN-CONTAINING PROTEIN"/>
    <property type="match status" value="1"/>
</dbReference>
<comment type="caution">
    <text evidence="5">The sequence shown here is derived from an EMBL/GenBank/DDBJ whole genome shotgun (WGS) entry which is preliminary data.</text>
</comment>
<dbReference type="Pfam" id="PF00724">
    <property type="entry name" value="Oxidored_FMN"/>
    <property type="match status" value="1"/>
</dbReference>
<evidence type="ECO:0000313" key="6">
    <source>
        <dbReference type="Proteomes" id="UP000822688"/>
    </source>
</evidence>
<keyword evidence="6" id="KW-1185">Reference proteome</keyword>
<evidence type="ECO:0000256" key="1">
    <source>
        <dbReference type="ARBA" id="ARBA00001917"/>
    </source>
</evidence>
<proteinExistence type="inferred from homology"/>
<dbReference type="CDD" id="cd02933">
    <property type="entry name" value="OYE_like_FMN"/>
    <property type="match status" value="1"/>
</dbReference>
<dbReference type="InterPro" id="IPR045247">
    <property type="entry name" value="Oye-like"/>
</dbReference>
<comment type="similarity">
    <text evidence="2">Belongs to the NADH:flavin oxidoreductase/NADH oxidase family.</text>
</comment>
<gene>
    <name evidence="5" type="ORF">KC19_3G143400</name>
</gene>
<name>A0A8T0IKP6_CERPU</name>
<evidence type="ECO:0000259" key="4">
    <source>
        <dbReference type="Pfam" id="PF00724"/>
    </source>
</evidence>
<evidence type="ECO:0000256" key="3">
    <source>
        <dbReference type="ARBA" id="ARBA00022643"/>
    </source>
</evidence>
<reference evidence="5" key="1">
    <citation type="submission" date="2020-06" db="EMBL/GenBank/DDBJ databases">
        <title>WGS assembly of Ceratodon purpureus strain R40.</title>
        <authorList>
            <person name="Carey S.B."/>
            <person name="Jenkins J."/>
            <person name="Shu S."/>
            <person name="Lovell J.T."/>
            <person name="Sreedasyam A."/>
            <person name="Maumus F."/>
            <person name="Tiley G.P."/>
            <person name="Fernandez-Pozo N."/>
            <person name="Barry K."/>
            <person name="Chen C."/>
            <person name="Wang M."/>
            <person name="Lipzen A."/>
            <person name="Daum C."/>
            <person name="Saski C.A."/>
            <person name="Payton A.C."/>
            <person name="Mcbreen J.C."/>
            <person name="Conrad R.E."/>
            <person name="Kollar L.M."/>
            <person name="Olsson S."/>
            <person name="Huttunen S."/>
            <person name="Landis J.B."/>
            <person name="Wickett N.J."/>
            <person name="Johnson M.G."/>
            <person name="Rensing S.A."/>
            <person name="Grimwood J."/>
            <person name="Schmutz J."/>
            <person name="Mcdaniel S.F."/>
        </authorList>
    </citation>
    <scope>NUCLEOTIDE SEQUENCE</scope>
    <source>
        <strain evidence="5">R40</strain>
    </source>
</reference>